<evidence type="ECO:0000313" key="2">
    <source>
        <dbReference type="EMBL" id="CAE0431137.1"/>
    </source>
</evidence>
<keyword evidence="1" id="KW-0812">Transmembrane</keyword>
<sequence>MDLCGTFAVPSSNKLGLKYGFLLSMLTLSTIGLLGDFLVVDTLGETKRWTLWNIWWADDAGKVLAKFGIDDMVNSLLITRTATILSLILSVVALILLTYKTLYSPRVASK</sequence>
<name>A0A7S3PEG9_9STRA</name>
<accession>A0A7S3PEG9</accession>
<feature type="transmembrane region" description="Helical" evidence="1">
    <location>
        <begin position="77"/>
        <end position="99"/>
    </location>
</feature>
<organism evidence="2">
    <name type="scientific">Aplanochytrium stocchinoi</name>
    <dbReference type="NCBI Taxonomy" id="215587"/>
    <lineage>
        <taxon>Eukaryota</taxon>
        <taxon>Sar</taxon>
        <taxon>Stramenopiles</taxon>
        <taxon>Bigyra</taxon>
        <taxon>Labyrinthulomycetes</taxon>
        <taxon>Thraustochytrida</taxon>
        <taxon>Thraustochytriidae</taxon>
        <taxon>Aplanochytrium</taxon>
    </lineage>
</organism>
<protein>
    <submittedName>
        <fullName evidence="2">Uncharacterized protein</fullName>
    </submittedName>
</protein>
<keyword evidence="1" id="KW-0472">Membrane</keyword>
<dbReference type="EMBL" id="HBIN01002282">
    <property type="protein sequence ID" value="CAE0431137.1"/>
    <property type="molecule type" value="Transcribed_RNA"/>
</dbReference>
<proteinExistence type="predicted"/>
<reference evidence="2" key="1">
    <citation type="submission" date="2021-01" db="EMBL/GenBank/DDBJ databases">
        <authorList>
            <person name="Corre E."/>
            <person name="Pelletier E."/>
            <person name="Niang G."/>
            <person name="Scheremetjew M."/>
            <person name="Finn R."/>
            <person name="Kale V."/>
            <person name="Holt S."/>
            <person name="Cochrane G."/>
            <person name="Meng A."/>
            <person name="Brown T."/>
            <person name="Cohen L."/>
        </authorList>
    </citation>
    <scope>NUCLEOTIDE SEQUENCE</scope>
    <source>
        <strain evidence="2">GSBS06</strain>
    </source>
</reference>
<keyword evidence="1" id="KW-1133">Transmembrane helix</keyword>
<feature type="transmembrane region" description="Helical" evidence="1">
    <location>
        <begin position="21"/>
        <end position="40"/>
    </location>
</feature>
<evidence type="ECO:0000256" key="1">
    <source>
        <dbReference type="SAM" id="Phobius"/>
    </source>
</evidence>
<dbReference type="AlphaFoldDB" id="A0A7S3PEG9"/>
<gene>
    <name evidence="2" type="ORF">ASTO00021_LOCUS1482</name>
</gene>